<feature type="region of interest" description="Disordered" evidence="6">
    <location>
        <begin position="180"/>
        <end position="199"/>
    </location>
</feature>
<keyword evidence="5 7" id="KW-0472">Membrane</keyword>
<accession>A0A1Y2B8T3</accession>
<dbReference type="GO" id="GO:0098771">
    <property type="term" value="P:inorganic ion homeostasis"/>
    <property type="evidence" value="ECO:0007669"/>
    <property type="project" value="UniProtKB-ARBA"/>
</dbReference>
<evidence type="ECO:0000256" key="3">
    <source>
        <dbReference type="ARBA" id="ARBA00022906"/>
    </source>
</evidence>
<keyword evidence="4 7" id="KW-1133">Transmembrane helix</keyword>
<comment type="caution">
    <text evidence="9">The sequence shown here is derived from an EMBL/GenBank/DDBJ whole genome shotgun (WGS) entry which is preliminary data.</text>
</comment>
<dbReference type="NCBIfam" id="TIGR01297">
    <property type="entry name" value="CDF"/>
    <property type="match status" value="1"/>
</dbReference>
<evidence type="ECO:0000256" key="6">
    <source>
        <dbReference type="SAM" id="MobiDB-lite"/>
    </source>
</evidence>
<feature type="domain" description="Cation efflux protein transmembrane" evidence="8">
    <location>
        <begin position="53"/>
        <end position="269"/>
    </location>
</feature>
<reference evidence="9 10" key="1">
    <citation type="submission" date="2016-07" db="EMBL/GenBank/DDBJ databases">
        <title>Pervasive Adenine N6-methylation of Active Genes in Fungi.</title>
        <authorList>
            <consortium name="DOE Joint Genome Institute"/>
            <person name="Mondo S.J."/>
            <person name="Dannebaum R.O."/>
            <person name="Kuo R.C."/>
            <person name="Labutti K."/>
            <person name="Haridas S."/>
            <person name="Kuo A."/>
            <person name="Salamov A."/>
            <person name="Ahrendt S.R."/>
            <person name="Lipzen A."/>
            <person name="Sullivan W."/>
            <person name="Andreopoulos W.B."/>
            <person name="Clum A."/>
            <person name="Lindquist E."/>
            <person name="Daum C."/>
            <person name="Ramamoorthy G.K."/>
            <person name="Gryganskyi A."/>
            <person name="Culley D."/>
            <person name="Magnuson J.K."/>
            <person name="James T.Y."/>
            <person name="O'Malley M.A."/>
            <person name="Stajich J.E."/>
            <person name="Spatafora J.W."/>
            <person name="Visel A."/>
            <person name="Grigoriev I.V."/>
        </authorList>
    </citation>
    <scope>NUCLEOTIDE SEQUENCE [LARGE SCALE GENOMIC DNA]</scope>
    <source>
        <strain evidence="9 10">JEL800</strain>
    </source>
</reference>
<dbReference type="PANTHER" id="PTHR11562:SF17">
    <property type="entry name" value="RE54080P-RELATED"/>
    <property type="match status" value="1"/>
</dbReference>
<dbReference type="Pfam" id="PF01545">
    <property type="entry name" value="Cation_efflux"/>
    <property type="match status" value="1"/>
</dbReference>
<evidence type="ECO:0000256" key="1">
    <source>
        <dbReference type="ARBA" id="ARBA00004141"/>
    </source>
</evidence>
<feature type="transmembrane region" description="Helical" evidence="7">
    <location>
        <begin position="240"/>
        <end position="260"/>
    </location>
</feature>
<dbReference type="EMBL" id="MCGO01000080">
    <property type="protein sequence ID" value="ORY30930.1"/>
    <property type="molecule type" value="Genomic_DNA"/>
</dbReference>
<proteinExistence type="predicted"/>
<feature type="transmembrane region" description="Helical" evidence="7">
    <location>
        <begin position="113"/>
        <end position="136"/>
    </location>
</feature>
<evidence type="ECO:0000256" key="7">
    <source>
        <dbReference type="SAM" id="Phobius"/>
    </source>
</evidence>
<keyword evidence="3" id="KW-0862">Zinc</keyword>
<dbReference type="InterPro" id="IPR002524">
    <property type="entry name" value="Cation_efflux"/>
</dbReference>
<sequence length="379" mass="41431">MGCFALTSLIKTVIRFEEIYAMYRTFILTPKISKRESPQYSIITNRELLQDISFTFFVIELIAGIWAGSLAIQSDAVNLLIDVIGYILAVFSVEGGGWAATEDFTFGFARLELLGALAAILLNWGLAVAMLGGAVSALKHPSEVDAPIMFATASLGFARTLCMAFVLQERSLSEEDVEMLPVGDEGGGSDQQLANNDSEDEASQNINVSAAIVRTIADLAGAITILISSIILMVKPHWNLVDPICTIVVSFIIFAASFPLMEQYMQILMEAAPADISVDSIKESLQSIPSVKSIDSVKIWTLTQGKNACIVYLTVERTAPNSKSSKESDSDSFSDDITNAVASKSRGTERQHDVVMKSIRRALHSQFRIQESYIELRYT</sequence>
<dbReference type="GO" id="GO:0005385">
    <property type="term" value="F:zinc ion transmembrane transporter activity"/>
    <property type="evidence" value="ECO:0007669"/>
    <property type="project" value="TreeGrafter"/>
</dbReference>
<evidence type="ECO:0000256" key="5">
    <source>
        <dbReference type="ARBA" id="ARBA00023136"/>
    </source>
</evidence>
<keyword evidence="10" id="KW-1185">Reference proteome</keyword>
<dbReference type="Proteomes" id="UP000193642">
    <property type="component" value="Unassembled WGS sequence"/>
</dbReference>
<dbReference type="PANTHER" id="PTHR11562">
    <property type="entry name" value="CATION EFFLUX PROTEIN/ ZINC TRANSPORTER"/>
    <property type="match status" value="1"/>
</dbReference>
<name>A0A1Y2B8T3_9FUNG</name>
<dbReference type="STRING" id="329046.A0A1Y2B8T3"/>
<evidence type="ECO:0000313" key="9">
    <source>
        <dbReference type="EMBL" id="ORY30930.1"/>
    </source>
</evidence>
<evidence type="ECO:0000256" key="4">
    <source>
        <dbReference type="ARBA" id="ARBA00022989"/>
    </source>
</evidence>
<protein>
    <submittedName>
        <fullName evidence="9">Cation efflux protein</fullName>
    </submittedName>
</protein>
<dbReference type="GO" id="GO:0005886">
    <property type="term" value="C:plasma membrane"/>
    <property type="evidence" value="ECO:0007669"/>
    <property type="project" value="TreeGrafter"/>
</dbReference>
<comment type="subcellular location">
    <subcellularLocation>
        <location evidence="1">Membrane</location>
        <topology evidence="1">Multi-pass membrane protein</topology>
    </subcellularLocation>
</comment>
<feature type="transmembrane region" description="Helical" evidence="7">
    <location>
        <begin position="52"/>
        <end position="73"/>
    </location>
</feature>
<dbReference type="InterPro" id="IPR058533">
    <property type="entry name" value="Cation_efflux_TM"/>
</dbReference>
<evidence type="ECO:0000256" key="2">
    <source>
        <dbReference type="ARBA" id="ARBA00022692"/>
    </source>
</evidence>
<dbReference type="InterPro" id="IPR027469">
    <property type="entry name" value="Cation_efflux_TMD_sf"/>
</dbReference>
<dbReference type="AlphaFoldDB" id="A0A1Y2B8T3"/>
<dbReference type="GO" id="GO:0030003">
    <property type="term" value="P:intracellular monoatomic cation homeostasis"/>
    <property type="evidence" value="ECO:0007669"/>
    <property type="project" value="UniProtKB-ARBA"/>
</dbReference>
<gene>
    <name evidence="9" type="ORF">BCR33DRAFT_772043</name>
</gene>
<organism evidence="9 10">
    <name type="scientific">Rhizoclosmatium globosum</name>
    <dbReference type="NCBI Taxonomy" id="329046"/>
    <lineage>
        <taxon>Eukaryota</taxon>
        <taxon>Fungi</taxon>
        <taxon>Fungi incertae sedis</taxon>
        <taxon>Chytridiomycota</taxon>
        <taxon>Chytridiomycota incertae sedis</taxon>
        <taxon>Chytridiomycetes</taxon>
        <taxon>Chytridiales</taxon>
        <taxon>Chytriomycetaceae</taxon>
        <taxon>Rhizoclosmatium</taxon>
    </lineage>
</organism>
<dbReference type="OrthoDB" id="9944568at2759"/>
<keyword evidence="3" id="KW-0813">Transport</keyword>
<feature type="transmembrane region" description="Helical" evidence="7">
    <location>
        <begin position="216"/>
        <end position="234"/>
    </location>
</feature>
<keyword evidence="3" id="KW-0406">Ion transport</keyword>
<keyword evidence="3" id="KW-0864">Zinc transport</keyword>
<evidence type="ECO:0000313" key="10">
    <source>
        <dbReference type="Proteomes" id="UP000193642"/>
    </source>
</evidence>
<feature type="transmembrane region" description="Helical" evidence="7">
    <location>
        <begin position="79"/>
        <end position="101"/>
    </location>
</feature>
<dbReference type="Gene3D" id="1.20.1510.10">
    <property type="entry name" value="Cation efflux protein transmembrane domain"/>
    <property type="match status" value="1"/>
</dbReference>
<evidence type="ECO:0000259" key="8">
    <source>
        <dbReference type="Pfam" id="PF01545"/>
    </source>
</evidence>
<dbReference type="SUPFAM" id="SSF161111">
    <property type="entry name" value="Cation efflux protein transmembrane domain-like"/>
    <property type="match status" value="1"/>
</dbReference>
<keyword evidence="2 7" id="KW-0812">Transmembrane</keyword>
<feature type="transmembrane region" description="Helical" evidence="7">
    <location>
        <begin position="148"/>
        <end position="167"/>
    </location>
</feature>
<dbReference type="InterPro" id="IPR050681">
    <property type="entry name" value="CDF/SLC30A"/>
</dbReference>